<protein>
    <submittedName>
        <fullName evidence="12">Type IV pilus assembly protein PilC</fullName>
    </submittedName>
</protein>
<evidence type="ECO:0000256" key="3">
    <source>
        <dbReference type="ARBA" id="ARBA00022448"/>
    </source>
</evidence>
<dbReference type="PROSITE" id="PS00874">
    <property type="entry name" value="T2SP_F"/>
    <property type="match status" value="1"/>
</dbReference>
<evidence type="ECO:0000256" key="1">
    <source>
        <dbReference type="ARBA" id="ARBA00004429"/>
    </source>
</evidence>
<name>A0A068NXT6_FIMGI</name>
<dbReference type="Proteomes" id="UP000027982">
    <property type="component" value="Chromosome"/>
</dbReference>
<dbReference type="eggNOG" id="COG1459">
    <property type="taxonomic scope" value="Bacteria"/>
</dbReference>
<comment type="subcellular location">
    <subcellularLocation>
        <location evidence="1">Cell inner membrane</location>
        <topology evidence="1">Multi-pass membrane protein</topology>
    </subcellularLocation>
    <subcellularLocation>
        <location evidence="9">Cell membrane</location>
        <topology evidence="9">Multi-pass membrane protein</topology>
    </subcellularLocation>
</comment>
<keyword evidence="8 10" id="KW-0472">Membrane</keyword>
<evidence type="ECO:0000256" key="6">
    <source>
        <dbReference type="ARBA" id="ARBA00022692"/>
    </source>
</evidence>
<dbReference type="InterPro" id="IPR042094">
    <property type="entry name" value="T2SS_GspF_sf"/>
</dbReference>
<dbReference type="InterPro" id="IPR003004">
    <property type="entry name" value="GspF/PilC"/>
</dbReference>
<sequence>MTTFSYVALEPSGQKKTGFVDASSREAAIQTVSATGRFVLDIKEEGTRTKTTSAAKHEVAKRKGKVSRGDLALFTRRLADLSEAGLPLDRVLQVVSEQSESITLTEVAENALDEVRGGKPVSDALAAYPKLFPSVFTQTLKAGEASGQFPDVTSRLANFQENEVARRSQITSALVYPGILASTAVFVVVFLLTFVVPRLSGVFKGLGNDLPASTKLLLAMTAFITQQWYFIIGGIVAAVVLYKAWAGTESGRYQRDALIMRMPAVGPVIRKATVSRFSRVLATLVFGGVPILQALNIAGLASGNRVFQRSAEEVEAEVREGVSIAQAMRDAGAFPPVLTHMVAIGEETGDLPKMLNRVSDSLDFEVDNGMRRLTAMVEPIIVLTMGVFVGFVVLSVLLPIYAAGDTVK</sequence>
<reference evidence="12 13" key="1">
    <citation type="journal article" date="2014" name="PLoS ONE">
        <title>The first complete genome sequence of the class fimbriimonadia in the phylum armatimonadetes.</title>
        <authorList>
            <person name="Hu Z.Y."/>
            <person name="Wang Y.Z."/>
            <person name="Im W.T."/>
            <person name="Wang S.Y."/>
            <person name="Zhao G.P."/>
            <person name="Zheng H.J."/>
            <person name="Quan Z.X."/>
        </authorList>
    </citation>
    <scope>NUCLEOTIDE SEQUENCE [LARGE SCALE GENOMIC DNA]</scope>
    <source>
        <strain evidence="12">Gsoil 348</strain>
    </source>
</reference>
<dbReference type="GO" id="GO:0005886">
    <property type="term" value="C:plasma membrane"/>
    <property type="evidence" value="ECO:0007669"/>
    <property type="project" value="UniProtKB-SubCell"/>
</dbReference>
<dbReference type="PANTHER" id="PTHR30012">
    <property type="entry name" value="GENERAL SECRETION PATHWAY PROTEIN"/>
    <property type="match status" value="1"/>
</dbReference>
<dbReference type="OrthoDB" id="9805682at2"/>
<evidence type="ECO:0000313" key="12">
    <source>
        <dbReference type="EMBL" id="AIE87565.1"/>
    </source>
</evidence>
<evidence type="ECO:0000256" key="8">
    <source>
        <dbReference type="ARBA" id="ARBA00023136"/>
    </source>
</evidence>
<dbReference type="PRINTS" id="PR00812">
    <property type="entry name" value="BCTERIALGSPF"/>
</dbReference>
<evidence type="ECO:0000256" key="2">
    <source>
        <dbReference type="ARBA" id="ARBA00005745"/>
    </source>
</evidence>
<evidence type="ECO:0000256" key="4">
    <source>
        <dbReference type="ARBA" id="ARBA00022475"/>
    </source>
</evidence>
<keyword evidence="6 9" id="KW-0812">Transmembrane</keyword>
<comment type="similarity">
    <text evidence="2 9">Belongs to the GSP F family.</text>
</comment>
<evidence type="ECO:0000256" key="5">
    <source>
        <dbReference type="ARBA" id="ARBA00022519"/>
    </source>
</evidence>
<dbReference type="InterPro" id="IPR001992">
    <property type="entry name" value="T2SS_GspF/T4SS_PilC_CS"/>
</dbReference>
<keyword evidence="3 9" id="KW-0813">Transport</keyword>
<keyword evidence="5" id="KW-0997">Cell inner membrane</keyword>
<dbReference type="PANTHER" id="PTHR30012:SF0">
    <property type="entry name" value="TYPE II SECRETION SYSTEM PROTEIN F-RELATED"/>
    <property type="match status" value="1"/>
</dbReference>
<dbReference type="RefSeq" id="WP_144241281.1">
    <property type="nucleotide sequence ID" value="NZ_CP007139.1"/>
</dbReference>
<keyword evidence="13" id="KW-1185">Reference proteome</keyword>
<accession>A0A068NXT6</accession>
<evidence type="ECO:0000256" key="7">
    <source>
        <dbReference type="ARBA" id="ARBA00022989"/>
    </source>
</evidence>
<feature type="transmembrane region" description="Helical" evidence="10">
    <location>
        <begin position="380"/>
        <end position="402"/>
    </location>
</feature>
<dbReference type="GO" id="GO:0015628">
    <property type="term" value="P:protein secretion by the type II secretion system"/>
    <property type="evidence" value="ECO:0007669"/>
    <property type="project" value="TreeGrafter"/>
</dbReference>
<feature type="domain" description="Type II secretion system protein GspF" evidence="11">
    <location>
        <begin position="74"/>
        <end position="197"/>
    </location>
</feature>
<dbReference type="Pfam" id="PF00482">
    <property type="entry name" value="T2SSF"/>
    <property type="match status" value="2"/>
</dbReference>
<evidence type="ECO:0000259" key="11">
    <source>
        <dbReference type="Pfam" id="PF00482"/>
    </source>
</evidence>
<organism evidence="12 13">
    <name type="scientific">Fimbriimonas ginsengisoli Gsoil 348</name>
    <dbReference type="NCBI Taxonomy" id="661478"/>
    <lineage>
        <taxon>Bacteria</taxon>
        <taxon>Bacillati</taxon>
        <taxon>Armatimonadota</taxon>
        <taxon>Fimbriimonadia</taxon>
        <taxon>Fimbriimonadales</taxon>
        <taxon>Fimbriimonadaceae</taxon>
        <taxon>Fimbriimonas</taxon>
    </lineage>
</organism>
<dbReference type="Gene3D" id="1.20.81.30">
    <property type="entry name" value="Type II secretion system (T2SS), domain F"/>
    <property type="match status" value="2"/>
</dbReference>
<feature type="transmembrane region" description="Helical" evidence="10">
    <location>
        <begin position="216"/>
        <end position="242"/>
    </location>
</feature>
<evidence type="ECO:0000256" key="10">
    <source>
        <dbReference type="SAM" id="Phobius"/>
    </source>
</evidence>
<feature type="transmembrane region" description="Helical" evidence="10">
    <location>
        <begin position="174"/>
        <end position="196"/>
    </location>
</feature>
<keyword evidence="4" id="KW-1003">Cell membrane</keyword>
<gene>
    <name evidence="12" type="ORF">OP10G_4197</name>
</gene>
<dbReference type="InterPro" id="IPR018076">
    <property type="entry name" value="T2SS_GspF_dom"/>
</dbReference>
<dbReference type="STRING" id="661478.OP10G_4197"/>
<dbReference type="FunFam" id="1.20.81.30:FF:000001">
    <property type="entry name" value="Type II secretion system protein F"/>
    <property type="match status" value="2"/>
</dbReference>
<dbReference type="EMBL" id="CP007139">
    <property type="protein sequence ID" value="AIE87565.1"/>
    <property type="molecule type" value="Genomic_DNA"/>
</dbReference>
<keyword evidence="7 10" id="KW-1133">Transmembrane helix</keyword>
<feature type="domain" description="Type II secretion system protein GspF" evidence="11">
    <location>
        <begin position="277"/>
        <end position="399"/>
    </location>
</feature>
<dbReference type="AlphaFoldDB" id="A0A068NXT6"/>
<dbReference type="KEGG" id="fgi:OP10G_4197"/>
<evidence type="ECO:0000313" key="13">
    <source>
        <dbReference type="Proteomes" id="UP000027982"/>
    </source>
</evidence>
<evidence type="ECO:0000256" key="9">
    <source>
        <dbReference type="RuleBase" id="RU003923"/>
    </source>
</evidence>
<dbReference type="HOGENOM" id="CLU_035032_0_1_0"/>
<proteinExistence type="inferred from homology"/>